<evidence type="ECO:0000313" key="8">
    <source>
        <dbReference type="Proteomes" id="UP000034455"/>
    </source>
</evidence>
<keyword evidence="3" id="KW-0143">Chaperone</keyword>
<name>A0A0M2NZ25_STACC</name>
<dbReference type="GO" id="GO:0005737">
    <property type="term" value="C:cytoplasm"/>
    <property type="evidence" value="ECO:0007669"/>
    <property type="project" value="TreeGrafter"/>
</dbReference>
<dbReference type="Gene3D" id="3.30.1220.10">
    <property type="entry name" value="CobW-like, C-terminal domain"/>
    <property type="match status" value="1"/>
</dbReference>
<gene>
    <name evidence="7" type="ORF">UF66_2159</name>
</gene>
<organism evidence="7 8">
    <name type="scientific">Staphylococcus cohnii subsp. cohnii</name>
    <dbReference type="NCBI Taxonomy" id="74704"/>
    <lineage>
        <taxon>Bacteria</taxon>
        <taxon>Bacillati</taxon>
        <taxon>Bacillota</taxon>
        <taxon>Bacilli</taxon>
        <taxon>Bacillales</taxon>
        <taxon>Staphylococcaceae</taxon>
        <taxon>Staphylococcus</taxon>
        <taxon>Staphylococcus cohnii species complex</taxon>
    </lineage>
</organism>
<dbReference type="InterPro" id="IPR027417">
    <property type="entry name" value="P-loop_NTPase"/>
</dbReference>
<dbReference type="GO" id="GO:0000166">
    <property type="term" value="F:nucleotide binding"/>
    <property type="evidence" value="ECO:0007669"/>
    <property type="project" value="UniProtKB-KW"/>
</dbReference>
<comment type="catalytic activity">
    <reaction evidence="5">
        <text>GTP + H2O = GDP + phosphate + H(+)</text>
        <dbReference type="Rhea" id="RHEA:19669"/>
        <dbReference type="ChEBI" id="CHEBI:15377"/>
        <dbReference type="ChEBI" id="CHEBI:15378"/>
        <dbReference type="ChEBI" id="CHEBI:37565"/>
        <dbReference type="ChEBI" id="CHEBI:43474"/>
        <dbReference type="ChEBI" id="CHEBI:58189"/>
    </reaction>
    <physiologicalReaction direction="left-to-right" evidence="5">
        <dbReference type="Rhea" id="RHEA:19670"/>
    </physiologicalReaction>
</comment>
<evidence type="ECO:0000256" key="1">
    <source>
        <dbReference type="ARBA" id="ARBA00022741"/>
    </source>
</evidence>
<dbReference type="SUPFAM" id="SSF52540">
    <property type="entry name" value="P-loop containing nucleoside triphosphate hydrolases"/>
    <property type="match status" value="1"/>
</dbReference>
<evidence type="ECO:0000256" key="2">
    <source>
        <dbReference type="ARBA" id="ARBA00022801"/>
    </source>
</evidence>
<dbReference type="InterPro" id="IPR051316">
    <property type="entry name" value="Zinc-reg_GTPase_activator"/>
</dbReference>
<feature type="domain" description="CobW C-terminal" evidence="6">
    <location>
        <begin position="220"/>
        <end position="306"/>
    </location>
</feature>
<dbReference type="PATRIC" id="fig|74704.6.peg.2222"/>
<evidence type="ECO:0000256" key="3">
    <source>
        <dbReference type="ARBA" id="ARBA00023186"/>
    </source>
</evidence>
<comment type="caution">
    <text evidence="7">The sequence shown here is derived from an EMBL/GenBank/DDBJ whole genome shotgun (WGS) entry which is preliminary data.</text>
</comment>
<dbReference type="PANTHER" id="PTHR13748">
    <property type="entry name" value="COBW-RELATED"/>
    <property type="match status" value="1"/>
</dbReference>
<evidence type="ECO:0000256" key="5">
    <source>
        <dbReference type="ARBA" id="ARBA00049117"/>
    </source>
</evidence>
<dbReference type="EMBL" id="LAKJ01000004">
    <property type="protein sequence ID" value="KKI64976.1"/>
    <property type="molecule type" value="Genomic_DNA"/>
</dbReference>
<dbReference type="InterPro" id="IPR003495">
    <property type="entry name" value="CobW/HypB/UreG_nucleotide-bd"/>
</dbReference>
<evidence type="ECO:0000313" key="7">
    <source>
        <dbReference type="EMBL" id="KKI64976.1"/>
    </source>
</evidence>
<dbReference type="InterPro" id="IPR011629">
    <property type="entry name" value="CobW-like_C"/>
</dbReference>
<dbReference type="SMART" id="SM00833">
    <property type="entry name" value="CobW_C"/>
    <property type="match status" value="1"/>
</dbReference>
<dbReference type="Pfam" id="PF02492">
    <property type="entry name" value="cobW"/>
    <property type="match status" value="1"/>
</dbReference>
<dbReference type="CDD" id="cd03112">
    <property type="entry name" value="CobW-like"/>
    <property type="match status" value="1"/>
</dbReference>
<accession>A0A0M2NZ25</accession>
<dbReference type="PANTHER" id="PTHR13748:SF62">
    <property type="entry name" value="COBW DOMAIN-CONTAINING PROTEIN"/>
    <property type="match status" value="1"/>
</dbReference>
<evidence type="ECO:0000256" key="4">
    <source>
        <dbReference type="ARBA" id="ARBA00034320"/>
    </source>
</evidence>
<dbReference type="Pfam" id="PF07683">
    <property type="entry name" value="CobW_C"/>
    <property type="match status" value="1"/>
</dbReference>
<evidence type="ECO:0000259" key="6">
    <source>
        <dbReference type="SMART" id="SM00833"/>
    </source>
</evidence>
<protein>
    <submittedName>
        <fullName evidence="7">Putative metal chaperone</fullName>
    </submittedName>
</protein>
<dbReference type="GO" id="GO:0016787">
    <property type="term" value="F:hydrolase activity"/>
    <property type="evidence" value="ECO:0007669"/>
    <property type="project" value="UniProtKB-KW"/>
</dbReference>
<dbReference type="SUPFAM" id="SSF90002">
    <property type="entry name" value="Hypothetical protein YjiA, C-terminal domain"/>
    <property type="match status" value="1"/>
</dbReference>
<dbReference type="Proteomes" id="UP000034455">
    <property type="component" value="Unassembled WGS sequence"/>
</dbReference>
<comment type="similarity">
    <text evidence="4">Belongs to the SIMIBI class G3E GTPase family. ZNG1 subfamily.</text>
</comment>
<dbReference type="AlphaFoldDB" id="A0A0M2NZ25"/>
<dbReference type="RefSeq" id="WP_019468238.1">
    <property type="nucleotide sequence ID" value="NZ_LAKJ01000004.1"/>
</dbReference>
<sequence length="308" mass="35366">MKNINHQKTKITIITGFLGSGKTTFLSKYVKYLQKSNEYPGVIVNEYGNLDIDSYAISNDIEVVSILNGCVCCDLQLDLIKQLKHFLSKSAMRHIIIEATGLAHPIEIIAACQDPEIIEQVAQPTVIGLVDGPRFLNRFQYTNHTIQLMEEQLSVCHDIVMNKMDLIDNHAHDIDEAIRKINPTASKYFTTYADMDMNQISAAANDNQMKMNSHVHHHGINRLHYRFSGPINRQLFYQFILRLPDNVLRLKGYVKFKDVPEDIYEFQYAFGLPDYQTIDKEVSLTIVIIGEQLDVNKLRNQLDMLQFT</sequence>
<proteinExistence type="inferred from homology"/>
<keyword evidence="1" id="KW-0547">Nucleotide-binding</keyword>
<reference evidence="7 8" key="1">
    <citation type="submission" date="2015-03" db="EMBL/GenBank/DDBJ databases">
        <title>Genome Assembly of Staphylococcus cohnii subsp. cohnii strain G22B2.</title>
        <authorList>
            <person name="Nair G."/>
            <person name="Kaur G."/>
            <person name="Khatri I."/>
            <person name="Singh N.K."/>
            <person name="Sathyabama S."/>
            <person name="Maurya S.K."/>
            <person name="Subramanian S."/>
            <person name="Agrewala J.N."/>
            <person name="Mayilraj S."/>
        </authorList>
    </citation>
    <scope>NUCLEOTIDE SEQUENCE [LARGE SCALE GENOMIC DNA]</scope>
    <source>
        <strain evidence="7 8">G22B2</strain>
    </source>
</reference>
<dbReference type="Gene3D" id="3.40.50.300">
    <property type="entry name" value="P-loop containing nucleotide triphosphate hydrolases"/>
    <property type="match status" value="1"/>
</dbReference>
<keyword evidence="2" id="KW-0378">Hydrolase</keyword>
<dbReference type="InterPro" id="IPR036627">
    <property type="entry name" value="CobW-likC_sf"/>
</dbReference>